<name>A0ABT4Z327_HALEZ</name>
<dbReference type="InterPro" id="IPR023833">
    <property type="entry name" value="Signal_pept_SipW-depend-type"/>
</dbReference>
<reference evidence="2 3" key="1">
    <citation type="submission" date="2023-01" db="EMBL/GenBank/DDBJ databases">
        <title>Halorubrum ezzemoulense from Santa Pola, Spain.</title>
        <authorList>
            <person name="Feng Y."/>
            <person name="Louyakis A.S."/>
            <person name="Gogarten J.P."/>
        </authorList>
    </citation>
    <scope>NUCLEOTIDE SEQUENCE [LARGE SCALE GENOMIC DNA]</scope>
    <source>
        <strain evidence="2 3">AMM015</strain>
    </source>
</reference>
<feature type="compositionally biased region" description="Gly residues" evidence="1">
    <location>
        <begin position="139"/>
        <end position="149"/>
    </location>
</feature>
<proteinExistence type="predicted"/>
<organism evidence="2 3">
    <name type="scientific">Halorubrum ezzemoulense</name>
    <name type="common">Halorubrum chaoviator</name>
    <dbReference type="NCBI Taxonomy" id="337243"/>
    <lineage>
        <taxon>Archaea</taxon>
        <taxon>Methanobacteriati</taxon>
        <taxon>Methanobacteriota</taxon>
        <taxon>Stenosarchaea group</taxon>
        <taxon>Halobacteria</taxon>
        <taxon>Halobacteriales</taxon>
        <taxon>Haloferacaceae</taxon>
        <taxon>Halorubrum</taxon>
    </lineage>
</organism>
<dbReference type="RefSeq" id="WP_099289064.1">
    <property type="nucleotide sequence ID" value="NZ_JAQLTZ010000005.1"/>
</dbReference>
<evidence type="ECO:0000313" key="2">
    <source>
        <dbReference type="EMBL" id="MDB2292561.1"/>
    </source>
</evidence>
<evidence type="ECO:0000256" key="1">
    <source>
        <dbReference type="SAM" id="MobiDB-lite"/>
    </source>
</evidence>
<feature type="region of interest" description="Disordered" evidence="1">
    <location>
        <begin position="122"/>
        <end position="149"/>
    </location>
</feature>
<dbReference type="InterPro" id="IPR006311">
    <property type="entry name" value="TAT_signal"/>
</dbReference>
<dbReference type="NCBIfam" id="TIGR04088">
    <property type="entry name" value="cognate_SipW"/>
    <property type="match status" value="1"/>
</dbReference>
<protein>
    <submittedName>
        <fullName evidence="2">SipW-dependent-type signal peptide-containing protein</fullName>
    </submittedName>
</protein>
<gene>
    <name evidence="2" type="ORF">PM085_09700</name>
</gene>
<comment type="caution">
    <text evidence="2">The sequence shown here is derived from an EMBL/GenBank/DDBJ whole genome shotgun (WGS) entry which is preliminary data.</text>
</comment>
<evidence type="ECO:0000313" key="3">
    <source>
        <dbReference type="Proteomes" id="UP001210528"/>
    </source>
</evidence>
<dbReference type="PROSITE" id="PS51318">
    <property type="entry name" value="TAT"/>
    <property type="match status" value="1"/>
</dbReference>
<dbReference type="EMBL" id="JAQLUK010000007">
    <property type="protein sequence ID" value="MDB2292561.1"/>
    <property type="molecule type" value="Genomic_DNA"/>
</dbReference>
<dbReference type="Proteomes" id="UP001210528">
    <property type="component" value="Unassembled WGS sequence"/>
</dbReference>
<sequence>MKDDTIGLSRRKMLVGLGAVGVASAGAGLGTTAYFNDTETFENNTLTAGELNLIVDWATYVDQGSYGSSATAGEMDGNTESYDFSVGDVKPGDSGTLAFCPKIVDNPGYLWIGSENGVTDYENGQPEPEMAPVDNSSGGSIGGSNDGAGAGELSENILVTVSYASGIAVDEQTGEITCTDETVLNNPSDYTFADLAAELEAGFLIDPIRDANVDPYPASEDASEQAGPCLCIHWEVPTEVGNWIQTDALEMDFGFVAMQARHNGDAGNSTANPFNTSS</sequence>
<accession>A0ABT4Z327</accession>
<keyword evidence="3" id="KW-1185">Reference proteome</keyword>